<protein>
    <recommendedName>
        <fullName evidence="10">Major facilitator superfamily (MFS) profile domain-containing protein</fullName>
    </recommendedName>
</protein>
<dbReference type="PANTHER" id="PTHR48021">
    <property type="match status" value="1"/>
</dbReference>
<dbReference type="AlphaFoldDB" id="A0A6H5I7R0"/>
<feature type="transmembrane region" description="Helical" evidence="9">
    <location>
        <begin position="145"/>
        <end position="162"/>
    </location>
</feature>
<dbReference type="OrthoDB" id="6133115at2759"/>
<dbReference type="PROSITE" id="PS00217">
    <property type="entry name" value="SUGAR_TRANSPORT_2"/>
    <property type="match status" value="1"/>
</dbReference>
<feature type="transmembrane region" description="Helical" evidence="9">
    <location>
        <begin position="117"/>
        <end position="139"/>
    </location>
</feature>
<evidence type="ECO:0000256" key="3">
    <source>
        <dbReference type="ARBA" id="ARBA00022475"/>
    </source>
</evidence>
<dbReference type="EMBL" id="CADCXV010000702">
    <property type="protein sequence ID" value="CAB0033239.1"/>
    <property type="molecule type" value="Genomic_DNA"/>
</dbReference>
<dbReference type="InterPro" id="IPR005829">
    <property type="entry name" value="Sugar_transporter_CS"/>
</dbReference>
<evidence type="ECO:0000256" key="2">
    <source>
        <dbReference type="ARBA" id="ARBA00022448"/>
    </source>
</evidence>
<feature type="transmembrane region" description="Helical" evidence="9">
    <location>
        <begin position="364"/>
        <end position="382"/>
    </location>
</feature>
<feature type="transmembrane region" description="Helical" evidence="9">
    <location>
        <begin position="259"/>
        <end position="279"/>
    </location>
</feature>
<evidence type="ECO:0000256" key="8">
    <source>
        <dbReference type="ARBA" id="ARBA00023180"/>
    </source>
</evidence>
<keyword evidence="5 9" id="KW-0812">Transmembrane</keyword>
<dbReference type="Pfam" id="PF00083">
    <property type="entry name" value="Sugar_tr"/>
    <property type="match status" value="1"/>
</dbReference>
<dbReference type="InterPro" id="IPR036259">
    <property type="entry name" value="MFS_trans_sf"/>
</dbReference>
<dbReference type="InterPro" id="IPR003663">
    <property type="entry name" value="Sugar/inositol_transpt"/>
</dbReference>
<dbReference type="Gene3D" id="1.20.1250.20">
    <property type="entry name" value="MFS general substrate transporter like domains"/>
    <property type="match status" value="1"/>
</dbReference>
<dbReference type="Proteomes" id="UP000479190">
    <property type="component" value="Unassembled WGS sequence"/>
</dbReference>
<feature type="transmembrane region" description="Helical" evidence="9">
    <location>
        <begin position="325"/>
        <end position="352"/>
    </location>
</feature>
<feature type="transmembrane region" description="Helical" evidence="9">
    <location>
        <begin position="225"/>
        <end position="247"/>
    </location>
</feature>
<evidence type="ECO:0000256" key="6">
    <source>
        <dbReference type="ARBA" id="ARBA00022989"/>
    </source>
</evidence>
<dbReference type="SUPFAM" id="SSF103473">
    <property type="entry name" value="MFS general substrate transporter"/>
    <property type="match status" value="1"/>
</dbReference>
<evidence type="ECO:0000256" key="9">
    <source>
        <dbReference type="SAM" id="Phobius"/>
    </source>
</evidence>
<dbReference type="PRINTS" id="PR00171">
    <property type="entry name" value="SUGRTRNSPORT"/>
</dbReference>
<dbReference type="GO" id="GO:0005886">
    <property type="term" value="C:plasma membrane"/>
    <property type="evidence" value="ECO:0007669"/>
    <property type="project" value="UniProtKB-SubCell"/>
</dbReference>
<evidence type="ECO:0000313" key="11">
    <source>
        <dbReference type="EMBL" id="CAB0033239.1"/>
    </source>
</evidence>
<reference evidence="11 12" key="1">
    <citation type="submission" date="2020-02" db="EMBL/GenBank/DDBJ databases">
        <authorList>
            <person name="Ferguson B K."/>
        </authorList>
    </citation>
    <scope>NUCLEOTIDE SEQUENCE [LARGE SCALE GENOMIC DNA]</scope>
</reference>
<keyword evidence="8" id="KW-0325">Glycoprotein</keyword>
<keyword evidence="6 9" id="KW-1133">Transmembrane helix</keyword>
<feature type="transmembrane region" description="Helical" evidence="9">
    <location>
        <begin position="28"/>
        <end position="51"/>
    </location>
</feature>
<evidence type="ECO:0000313" key="12">
    <source>
        <dbReference type="Proteomes" id="UP000479190"/>
    </source>
</evidence>
<name>A0A6H5I7R0_9HYME</name>
<feature type="transmembrane region" description="Helical" evidence="9">
    <location>
        <begin position="291"/>
        <end position="313"/>
    </location>
</feature>
<evidence type="ECO:0000256" key="4">
    <source>
        <dbReference type="ARBA" id="ARBA00022597"/>
    </source>
</evidence>
<evidence type="ECO:0000256" key="5">
    <source>
        <dbReference type="ARBA" id="ARBA00022692"/>
    </source>
</evidence>
<keyword evidence="2" id="KW-0813">Transport</keyword>
<evidence type="ECO:0000259" key="10">
    <source>
        <dbReference type="PROSITE" id="PS50850"/>
    </source>
</evidence>
<evidence type="ECO:0000256" key="7">
    <source>
        <dbReference type="ARBA" id="ARBA00023136"/>
    </source>
</evidence>
<comment type="subcellular location">
    <subcellularLocation>
        <location evidence="1">Cell membrane</location>
        <topology evidence="1">Multi-pass membrane protein</topology>
    </subcellularLocation>
</comment>
<keyword evidence="4" id="KW-0762">Sugar transport</keyword>
<feature type="transmembrane region" description="Helical" evidence="9">
    <location>
        <begin position="92"/>
        <end position="110"/>
    </location>
</feature>
<dbReference type="InterPro" id="IPR020846">
    <property type="entry name" value="MFS_dom"/>
</dbReference>
<keyword evidence="12" id="KW-1185">Reference proteome</keyword>
<organism evidence="11 12">
    <name type="scientific">Trichogramma brassicae</name>
    <dbReference type="NCBI Taxonomy" id="86971"/>
    <lineage>
        <taxon>Eukaryota</taxon>
        <taxon>Metazoa</taxon>
        <taxon>Ecdysozoa</taxon>
        <taxon>Arthropoda</taxon>
        <taxon>Hexapoda</taxon>
        <taxon>Insecta</taxon>
        <taxon>Pterygota</taxon>
        <taxon>Neoptera</taxon>
        <taxon>Endopterygota</taxon>
        <taxon>Hymenoptera</taxon>
        <taxon>Apocrita</taxon>
        <taxon>Proctotrupomorpha</taxon>
        <taxon>Chalcidoidea</taxon>
        <taxon>Trichogrammatidae</taxon>
        <taxon>Trichogramma</taxon>
    </lineage>
</organism>
<dbReference type="GO" id="GO:0022857">
    <property type="term" value="F:transmembrane transporter activity"/>
    <property type="evidence" value="ECO:0007669"/>
    <property type="project" value="InterPro"/>
</dbReference>
<dbReference type="FunFam" id="1.20.1250.20:FF:000218">
    <property type="entry name" value="facilitated trehalose transporter Tret1"/>
    <property type="match status" value="1"/>
</dbReference>
<gene>
    <name evidence="11" type="ORF">TBRA_LOCUS5156</name>
</gene>
<proteinExistence type="predicted"/>
<dbReference type="InterPro" id="IPR005828">
    <property type="entry name" value="MFS_sugar_transport-like"/>
</dbReference>
<dbReference type="PROSITE" id="PS50850">
    <property type="entry name" value="MFS"/>
    <property type="match status" value="1"/>
</dbReference>
<feature type="transmembrane region" description="Helical" evidence="9">
    <location>
        <begin position="394"/>
        <end position="414"/>
    </location>
</feature>
<sequence>MGAMCGWTSPYLARLTTPNDELWVTPAAASWIAALLHVGRVAGTVVGLVCTNMWGSKRAMEHTLIFMLLGWCLVLFADSALILYFARALSGMGIGMIFCCFPLYIGEIAFAEIRGAIFTLTFCGAPLGILVACVTGFYLSLRHSAIVFIVPCLLNIALFLWLPDSPHRLVRKGDLAGAKRAISWYRNGRGVDEELANVQKFINSSSESGFLDFLRRLRVPYIRKAVFISVMLFMYMQISGLNSILFYMEIIFQKGQVTLLKPSLAVILVSVAGVLAAVASTNLMDKCGRRVLLIGSGSGVALAMLMLGTHFTLLDYLGLEFAERFQGLIIAGIFVFIVSFMLGLMPVPSAVLGELFAADTKCQAAFVSSLAGAIFAFGSSKLYQPMVDGIGEAWVFFIHALLIITVVPFVLLCLPETKGKSLQEIQDILNPGGAVKNNNDSSQATVDRF</sequence>
<feature type="domain" description="Major facilitator superfamily (MFS) profile" evidence="10">
    <location>
        <begin position="1"/>
        <end position="418"/>
    </location>
</feature>
<feature type="transmembrane region" description="Helical" evidence="9">
    <location>
        <begin position="63"/>
        <end position="86"/>
    </location>
</feature>
<evidence type="ECO:0000256" key="1">
    <source>
        <dbReference type="ARBA" id="ARBA00004651"/>
    </source>
</evidence>
<dbReference type="InterPro" id="IPR050549">
    <property type="entry name" value="MFS_Trehalose_Transporter"/>
</dbReference>
<accession>A0A6H5I7R0</accession>
<keyword evidence="7 9" id="KW-0472">Membrane</keyword>
<keyword evidence="3" id="KW-1003">Cell membrane</keyword>
<dbReference type="PANTHER" id="PTHR48021:SF1">
    <property type="entry name" value="GH07001P-RELATED"/>
    <property type="match status" value="1"/>
</dbReference>